<protein>
    <submittedName>
        <fullName evidence="2">Uncharacterized protein</fullName>
    </submittedName>
</protein>
<keyword evidence="1" id="KW-0472">Membrane</keyword>
<evidence type="ECO:0000256" key="1">
    <source>
        <dbReference type="SAM" id="Phobius"/>
    </source>
</evidence>
<feature type="non-terminal residue" evidence="2">
    <location>
        <position position="1"/>
    </location>
</feature>
<feature type="transmembrane region" description="Helical" evidence="1">
    <location>
        <begin position="6"/>
        <end position="22"/>
    </location>
</feature>
<evidence type="ECO:0000313" key="2">
    <source>
        <dbReference type="EMBL" id="KKQ39128.1"/>
    </source>
</evidence>
<keyword evidence="1" id="KW-0812">Transmembrane</keyword>
<dbReference type="Proteomes" id="UP000034333">
    <property type="component" value="Unassembled WGS sequence"/>
</dbReference>
<organism evidence="2 3">
    <name type="scientific">Candidatus Magasanikbacteria bacterium GW2011_GWA2_37_8</name>
    <dbReference type="NCBI Taxonomy" id="1619036"/>
    <lineage>
        <taxon>Bacteria</taxon>
        <taxon>Candidatus Magasanikiibacteriota</taxon>
    </lineage>
</organism>
<accession>A0A0G0H7C9</accession>
<comment type="caution">
    <text evidence="2">The sequence shown here is derived from an EMBL/GenBank/DDBJ whole genome shotgun (WGS) entry which is preliminary data.</text>
</comment>
<reference evidence="2 3" key="1">
    <citation type="journal article" date="2015" name="Nature">
        <title>rRNA introns, odd ribosomes, and small enigmatic genomes across a large radiation of phyla.</title>
        <authorList>
            <person name="Brown C.T."/>
            <person name="Hug L.A."/>
            <person name="Thomas B.C."/>
            <person name="Sharon I."/>
            <person name="Castelle C.J."/>
            <person name="Singh A."/>
            <person name="Wilkins M.J."/>
            <person name="Williams K.H."/>
            <person name="Banfield J.F."/>
        </authorList>
    </citation>
    <scope>NUCLEOTIDE SEQUENCE [LARGE SCALE GENOMIC DNA]</scope>
</reference>
<dbReference type="AlphaFoldDB" id="A0A0G0H7C9"/>
<evidence type="ECO:0000313" key="3">
    <source>
        <dbReference type="Proteomes" id="UP000034333"/>
    </source>
</evidence>
<name>A0A0G0H7C9_9BACT</name>
<sequence>YYYYLLIYYIIYLYLLFKINFFQLPKLGLKLGGGGEGRFGELIGDFSFFTNCLQY</sequence>
<gene>
    <name evidence="2" type="ORF">US58_C0040G0001</name>
</gene>
<proteinExistence type="predicted"/>
<dbReference type="EMBL" id="LBTN01000040">
    <property type="protein sequence ID" value="KKQ39128.1"/>
    <property type="molecule type" value="Genomic_DNA"/>
</dbReference>
<keyword evidence="1" id="KW-1133">Transmembrane helix</keyword>